<dbReference type="EMBL" id="JBJGEB010000012">
    <property type="protein sequence ID" value="MFK7642884.1"/>
    <property type="molecule type" value="Genomic_DNA"/>
</dbReference>
<evidence type="ECO:0000313" key="2">
    <source>
        <dbReference type="Proteomes" id="UP001621964"/>
    </source>
</evidence>
<keyword evidence="2" id="KW-1185">Reference proteome</keyword>
<dbReference type="Proteomes" id="UP001621964">
    <property type="component" value="Unassembled WGS sequence"/>
</dbReference>
<sequence length="61" mass="6885">MKLIEIVADYVEKNNYDGLYNPHAECACKKSDLMPCDSIGRDCLRATYSLKKKLKKTGSTL</sequence>
<comment type="caution">
    <text evidence="1">The sequence shown here is derived from an EMBL/GenBank/DDBJ whole genome shotgun (WGS) entry which is preliminary data.</text>
</comment>
<evidence type="ECO:0000313" key="1">
    <source>
        <dbReference type="EMBL" id="MFK7642884.1"/>
    </source>
</evidence>
<reference evidence="1 2" key="1">
    <citation type="submission" date="2024-11" db="EMBL/GenBank/DDBJ databases">
        <authorList>
            <person name="Mikucki A.G."/>
            <person name="Kahler C.M."/>
        </authorList>
    </citation>
    <scope>NUCLEOTIDE SEQUENCE [LARGE SCALE GENOMIC DNA]</scope>
    <source>
        <strain evidence="1 2">EXNM717</strain>
    </source>
</reference>
<accession>A0ABW8Q5P0</accession>
<name>A0ABW8Q5P0_9NEIS</name>
<organism evidence="1 2">
    <name type="scientific">Neisseria oralis</name>
    <dbReference type="NCBI Taxonomy" id="1107316"/>
    <lineage>
        <taxon>Bacteria</taxon>
        <taxon>Pseudomonadati</taxon>
        <taxon>Pseudomonadota</taxon>
        <taxon>Betaproteobacteria</taxon>
        <taxon>Neisseriales</taxon>
        <taxon>Neisseriaceae</taxon>
        <taxon>Neisseria</taxon>
    </lineage>
</organism>
<proteinExistence type="predicted"/>
<gene>
    <name evidence="1" type="ORF">ACI43T_10365</name>
</gene>
<dbReference type="RefSeq" id="WP_405386923.1">
    <property type="nucleotide sequence ID" value="NZ_JBJGEB010000012.1"/>
</dbReference>
<protein>
    <submittedName>
        <fullName evidence="1">Uncharacterized protein</fullName>
    </submittedName>
</protein>